<evidence type="ECO:0000259" key="2">
    <source>
        <dbReference type="Pfam" id="PF12657"/>
    </source>
</evidence>
<proteinExistence type="predicted"/>
<gene>
    <name evidence="3" type="ORF">QTO34_005028</name>
</gene>
<name>A0AA40HML1_CNENI</name>
<dbReference type="EMBL" id="JAULJE010000015">
    <property type="protein sequence ID" value="KAK1334029.1"/>
    <property type="molecule type" value="Genomic_DNA"/>
</dbReference>
<dbReference type="InterPro" id="IPR044230">
    <property type="entry name" value="GTF3C4"/>
</dbReference>
<dbReference type="InterPro" id="IPR024761">
    <property type="entry name" value="TFIIIC_delta_N"/>
</dbReference>
<dbReference type="PANTHER" id="PTHR15496:SF2">
    <property type="entry name" value="GENERAL TRANSCRIPTION FACTOR 3C POLYPEPTIDE 4"/>
    <property type="match status" value="1"/>
</dbReference>
<comment type="caution">
    <text evidence="3">The sequence shown here is derived from an EMBL/GenBank/DDBJ whole genome shotgun (WGS) entry which is preliminary data.</text>
</comment>
<dbReference type="AlphaFoldDB" id="A0AA40HML1"/>
<protein>
    <recommendedName>
        <fullName evidence="2">Transcription factor IIIC 90kDa subunit N-terminal domain-containing protein</fullName>
    </recommendedName>
</protein>
<feature type="region of interest" description="Disordered" evidence="1">
    <location>
        <begin position="1"/>
        <end position="42"/>
    </location>
</feature>
<keyword evidence="4" id="KW-1185">Reference proteome</keyword>
<evidence type="ECO:0000313" key="4">
    <source>
        <dbReference type="Proteomes" id="UP001177744"/>
    </source>
</evidence>
<dbReference type="GO" id="GO:0006384">
    <property type="term" value="P:transcription initiation at RNA polymerase III promoter"/>
    <property type="evidence" value="ECO:0007669"/>
    <property type="project" value="InterPro"/>
</dbReference>
<feature type="domain" description="Transcription factor IIIC 90kDa subunit N-terminal" evidence="2">
    <location>
        <begin position="69"/>
        <end position="214"/>
    </location>
</feature>
<sequence>MNTADKDRVGPAADGPAPPEEEEEGEAGGREPATDATPGPSDAFRLLATRREPAVKLQHAVSGLEPLAWSEDHRVSVSTARSIAVLELICDVHNPGQDLVIHRTSVPAPLSSCLLKVGSKAEVAQCKEKFASSPDPAISQTFMLDRAFNPEGKALPPLRGFKYTSWSPMGCDANGRCLLAALTMDNRLTIQANLNRLQWVQLVDLTEIYGDRLFETSYRFSKTEAPAGTWRTLPSSRGDTACRPR</sequence>
<dbReference type="Pfam" id="PF12657">
    <property type="entry name" value="TFIIIC_delta"/>
    <property type="match status" value="1"/>
</dbReference>
<reference evidence="3" key="1">
    <citation type="submission" date="2023-06" db="EMBL/GenBank/DDBJ databases">
        <title>Reference genome for the Northern bat (Eptesicus nilssonii), a most northern bat species.</title>
        <authorList>
            <person name="Laine V.N."/>
            <person name="Pulliainen A.T."/>
            <person name="Lilley T.M."/>
        </authorList>
    </citation>
    <scope>NUCLEOTIDE SEQUENCE</scope>
    <source>
        <strain evidence="3">BLF_Eptnil</strain>
        <tissue evidence="3">Kidney</tissue>
    </source>
</reference>
<organism evidence="3 4">
    <name type="scientific">Cnephaeus nilssonii</name>
    <name type="common">Northern bat</name>
    <name type="synonym">Eptesicus nilssonii</name>
    <dbReference type="NCBI Taxonomy" id="3371016"/>
    <lineage>
        <taxon>Eukaryota</taxon>
        <taxon>Metazoa</taxon>
        <taxon>Chordata</taxon>
        <taxon>Craniata</taxon>
        <taxon>Vertebrata</taxon>
        <taxon>Euteleostomi</taxon>
        <taxon>Mammalia</taxon>
        <taxon>Eutheria</taxon>
        <taxon>Laurasiatheria</taxon>
        <taxon>Chiroptera</taxon>
        <taxon>Yangochiroptera</taxon>
        <taxon>Vespertilionidae</taxon>
        <taxon>Cnephaeus</taxon>
    </lineage>
</organism>
<dbReference type="GO" id="GO:0000127">
    <property type="term" value="C:transcription factor TFIIIC complex"/>
    <property type="evidence" value="ECO:0007669"/>
    <property type="project" value="InterPro"/>
</dbReference>
<dbReference type="PANTHER" id="PTHR15496">
    <property type="entry name" value="GENERAL TRANSCRIPTION FACTOR 3C POLYPEPTIDE 4 FAMILY"/>
    <property type="match status" value="1"/>
</dbReference>
<accession>A0AA40HML1</accession>
<dbReference type="GO" id="GO:0004402">
    <property type="term" value="F:histone acetyltransferase activity"/>
    <property type="evidence" value="ECO:0007669"/>
    <property type="project" value="InterPro"/>
</dbReference>
<evidence type="ECO:0000313" key="3">
    <source>
        <dbReference type="EMBL" id="KAK1334029.1"/>
    </source>
</evidence>
<evidence type="ECO:0000256" key="1">
    <source>
        <dbReference type="SAM" id="MobiDB-lite"/>
    </source>
</evidence>
<dbReference type="Proteomes" id="UP001177744">
    <property type="component" value="Unassembled WGS sequence"/>
</dbReference>